<dbReference type="InterPro" id="IPR016796">
    <property type="entry name" value="UCP021774"/>
</dbReference>
<reference evidence="2" key="1">
    <citation type="submission" date="2021-06" db="EMBL/GenBank/DDBJ databases">
        <title>Halomicroarcula sp. F24A a new haloarchaeum isolated from saline soil.</title>
        <authorList>
            <person name="Duran-Viseras A."/>
            <person name="Sanchez-Porro C."/>
            <person name="Ventosa A."/>
        </authorList>
    </citation>
    <scope>NUCLEOTIDE SEQUENCE</scope>
    <source>
        <strain evidence="2">F24A</strain>
    </source>
</reference>
<feature type="domain" description="DUF302" evidence="1">
    <location>
        <begin position="35"/>
        <end position="98"/>
    </location>
</feature>
<keyword evidence="3" id="KW-1185">Reference proteome</keyword>
<accession>A0A8J7YHV8</accession>
<dbReference type="CDD" id="cd14797">
    <property type="entry name" value="DUF302"/>
    <property type="match status" value="1"/>
</dbReference>
<name>A0A8J7YHV8_9EURY</name>
<dbReference type="AlphaFoldDB" id="A0A8J7YHV8"/>
<protein>
    <submittedName>
        <fullName evidence="2">DUF302 domain-containing protein</fullName>
    </submittedName>
</protein>
<dbReference type="Proteomes" id="UP000783863">
    <property type="component" value="Unassembled WGS sequence"/>
</dbReference>
<dbReference type="InterPro" id="IPR035923">
    <property type="entry name" value="TT1751-like_sf"/>
</dbReference>
<dbReference type="InterPro" id="IPR005180">
    <property type="entry name" value="DUF302"/>
</dbReference>
<comment type="caution">
    <text evidence="2">The sequence shown here is derived from an EMBL/GenBank/DDBJ whole genome shotgun (WGS) entry which is preliminary data.</text>
</comment>
<organism evidence="2 3">
    <name type="scientific">Haloarcula salinisoli</name>
    <dbReference type="NCBI Taxonomy" id="2487746"/>
    <lineage>
        <taxon>Archaea</taxon>
        <taxon>Methanobacteriati</taxon>
        <taxon>Methanobacteriota</taxon>
        <taxon>Stenosarchaea group</taxon>
        <taxon>Halobacteria</taxon>
        <taxon>Halobacteriales</taxon>
        <taxon>Haloarculaceae</taxon>
        <taxon>Haloarcula</taxon>
    </lineage>
</organism>
<dbReference type="PANTHER" id="PTHR38342">
    <property type="entry name" value="SLR5037 PROTEIN"/>
    <property type="match status" value="1"/>
</dbReference>
<evidence type="ECO:0000259" key="1">
    <source>
        <dbReference type="Pfam" id="PF03625"/>
    </source>
</evidence>
<dbReference type="SUPFAM" id="SSF103247">
    <property type="entry name" value="TT1751-like"/>
    <property type="match status" value="1"/>
</dbReference>
<evidence type="ECO:0000313" key="3">
    <source>
        <dbReference type="Proteomes" id="UP000783863"/>
    </source>
</evidence>
<proteinExistence type="predicted"/>
<gene>
    <name evidence="2" type="ORF">EGD98_19295</name>
</gene>
<evidence type="ECO:0000313" key="2">
    <source>
        <dbReference type="EMBL" id="MBX0305792.1"/>
    </source>
</evidence>
<dbReference type="PANTHER" id="PTHR38342:SF1">
    <property type="entry name" value="SLR5037 PROTEIN"/>
    <property type="match status" value="1"/>
</dbReference>
<dbReference type="Pfam" id="PF03625">
    <property type="entry name" value="DUF302"/>
    <property type="match status" value="1"/>
</dbReference>
<dbReference type="Gene3D" id="3.30.310.70">
    <property type="entry name" value="TT1751-like domain"/>
    <property type="match status" value="1"/>
</dbReference>
<sequence length="133" mass="14410">MSYTMETSATGDFDQVVERTVDALEDEGFGVLCDIDVQSTFEEKLGEEFRQYRILGACTPALAHEGLTAEQDLGALLPCNVIVYETDDDDITVSAVDPQQLVGIADNDALDSIATDVTDRFKRVLSAVGNGTR</sequence>
<dbReference type="PIRSF" id="PIRSF021774">
    <property type="entry name" value="UCP021774"/>
    <property type="match status" value="1"/>
</dbReference>
<dbReference type="EMBL" id="RKLQ01000005">
    <property type="protein sequence ID" value="MBX0305792.1"/>
    <property type="molecule type" value="Genomic_DNA"/>
</dbReference>
<dbReference type="RefSeq" id="WP_220589983.1">
    <property type="nucleotide sequence ID" value="NZ_RKLQ01000005.1"/>
</dbReference>